<organism evidence="4 5">
    <name type="scientific">Oreochromis aureus</name>
    <name type="common">Israeli tilapia</name>
    <name type="synonym">Chromis aureus</name>
    <dbReference type="NCBI Taxonomy" id="47969"/>
    <lineage>
        <taxon>Eukaryota</taxon>
        <taxon>Metazoa</taxon>
        <taxon>Chordata</taxon>
        <taxon>Craniata</taxon>
        <taxon>Vertebrata</taxon>
        <taxon>Euteleostomi</taxon>
        <taxon>Actinopterygii</taxon>
        <taxon>Neopterygii</taxon>
        <taxon>Teleostei</taxon>
        <taxon>Neoteleostei</taxon>
        <taxon>Acanthomorphata</taxon>
        <taxon>Ovalentaria</taxon>
        <taxon>Cichlomorphae</taxon>
        <taxon>Cichliformes</taxon>
        <taxon>Cichlidae</taxon>
        <taxon>African cichlids</taxon>
        <taxon>Pseudocrenilabrinae</taxon>
        <taxon>Oreochromini</taxon>
        <taxon>Oreochromis</taxon>
    </lineage>
</organism>
<dbReference type="Ensembl" id="ENSOABT00000079278.1">
    <property type="protein sequence ID" value="ENSOABP00000066890.1"/>
    <property type="gene ID" value="ENSOABG00000016785.2"/>
</dbReference>
<keyword evidence="1" id="KW-0472">Membrane</keyword>
<keyword evidence="1" id="KW-0812">Transmembrane</keyword>
<keyword evidence="1" id="KW-1133">Transmembrane helix</keyword>
<reference evidence="4" key="2">
    <citation type="submission" date="2025-08" db="UniProtKB">
        <authorList>
            <consortium name="Ensembl"/>
        </authorList>
    </citation>
    <scope>IDENTIFICATION</scope>
</reference>
<dbReference type="Gene3D" id="3.80.10.10">
    <property type="entry name" value="Ribonuclease Inhibitor"/>
    <property type="match status" value="1"/>
</dbReference>
<keyword evidence="5" id="KW-1185">Reference proteome</keyword>
<feature type="domain" description="EGF-like" evidence="3">
    <location>
        <begin position="183"/>
        <end position="194"/>
    </location>
</feature>
<evidence type="ECO:0000313" key="5">
    <source>
        <dbReference type="Proteomes" id="UP000472276"/>
    </source>
</evidence>
<dbReference type="Proteomes" id="UP000472276">
    <property type="component" value="Unassembled WGS sequence"/>
</dbReference>
<evidence type="ECO:0000313" key="4">
    <source>
        <dbReference type="Ensembl" id="ENSOABP00000066890.1"/>
    </source>
</evidence>
<protein>
    <recommendedName>
        <fullName evidence="3">EGF-like domain-containing protein</fullName>
    </recommendedName>
</protein>
<feature type="chain" id="PRO_5044276202" description="EGF-like domain-containing protein" evidence="2">
    <location>
        <begin position="27"/>
        <end position="239"/>
    </location>
</feature>
<feature type="transmembrane region" description="Helical" evidence="1">
    <location>
        <begin position="202"/>
        <end position="222"/>
    </location>
</feature>
<feature type="signal peptide" evidence="2">
    <location>
        <begin position="1"/>
        <end position="26"/>
    </location>
</feature>
<reference evidence="4" key="3">
    <citation type="submission" date="2025-09" db="UniProtKB">
        <authorList>
            <consortium name="Ensembl"/>
        </authorList>
    </citation>
    <scope>IDENTIFICATION</scope>
</reference>
<gene>
    <name evidence="4" type="primary">ATRAID</name>
</gene>
<dbReference type="PANTHER" id="PTHR15926:SF1">
    <property type="entry name" value="ALL-TRANS RETINOIC ACID-INDUCED DIFFERENTIATION FACTOR"/>
    <property type="match status" value="1"/>
</dbReference>
<dbReference type="PANTHER" id="PTHR15926">
    <property type="entry name" value="ALL-TRANS RETINOIC ACID-INDUCED DIFFERENTIATION FACTOR"/>
    <property type="match status" value="1"/>
</dbReference>
<evidence type="ECO:0000256" key="2">
    <source>
        <dbReference type="SAM" id="SignalP"/>
    </source>
</evidence>
<keyword evidence="2" id="KW-0732">Signal</keyword>
<dbReference type="AlphaFoldDB" id="A0AAZ1XH15"/>
<dbReference type="SUPFAM" id="SSF52058">
    <property type="entry name" value="L domain-like"/>
    <property type="match status" value="1"/>
</dbReference>
<evidence type="ECO:0000256" key="1">
    <source>
        <dbReference type="SAM" id="Phobius"/>
    </source>
</evidence>
<proteinExistence type="predicted"/>
<evidence type="ECO:0000259" key="3">
    <source>
        <dbReference type="PROSITE" id="PS00022"/>
    </source>
</evidence>
<dbReference type="InterPro" id="IPR000742">
    <property type="entry name" value="EGF"/>
</dbReference>
<accession>A0AAZ1XH15</accession>
<dbReference type="GO" id="GO:0045669">
    <property type="term" value="P:positive regulation of osteoblast differentiation"/>
    <property type="evidence" value="ECO:0007669"/>
    <property type="project" value="TreeGrafter"/>
</dbReference>
<name>A0AAZ1XH15_OREAU</name>
<dbReference type="PROSITE" id="PS00022">
    <property type="entry name" value="EGF_1"/>
    <property type="match status" value="1"/>
</dbReference>
<reference evidence="5" key="1">
    <citation type="submission" date="2020-03" db="EMBL/GenBank/DDBJ databases">
        <title>Evolution of repeat sequences and sex chromosomes of tilapia species revealed by chromosome-level genomes.</title>
        <authorList>
            <person name="Xu L."/>
            <person name="Tao W."/>
            <person name="Wang D."/>
            <person name="Zhou Q."/>
        </authorList>
    </citation>
    <scope>NUCLEOTIDE SEQUENCE [LARGE SCALE GENOMIC DNA]</scope>
    <source>
        <strain evidence="5">Israel</strain>
    </source>
</reference>
<dbReference type="InterPro" id="IPR042350">
    <property type="entry name" value="ATRAID"/>
</dbReference>
<sequence>MKALCSCMRFVALVLILNLFFQASYQLTELQVCNLCGGIILNSSAVGQFCFFSAGRIDGRCCLRNDTTNDPEHIIGLDLSNCSLTCVQDLQGASTAFMIDLSFNPIVNISDTAFQGFNKLNYMILPQNIDCPGSNTSWEKVEIKKGNRHCEGQRNMCNETGQLSMNCPENSLCAPFGPGFFECSCAENFRGYKCLREGEFPALQVFGPLAASTVVISVLLWATQRPPQGQRYTGSSRAL</sequence>
<dbReference type="InterPro" id="IPR032675">
    <property type="entry name" value="LRR_dom_sf"/>
</dbReference>